<evidence type="ECO:0000259" key="8">
    <source>
        <dbReference type="PROSITE" id="PS50262"/>
    </source>
</evidence>
<comment type="similarity">
    <text evidence="2">Belongs to the G-protein coupled receptor 1 family.</text>
</comment>
<comment type="caution">
    <text evidence="9">The sequence shown here is derived from an EMBL/GenBank/DDBJ whole genome shotgun (WGS) entry which is preliminary data.</text>
</comment>
<dbReference type="AlphaFoldDB" id="A0A5B7G8W0"/>
<gene>
    <name evidence="9" type="ORF">E2C01_047809</name>
</gene>
<keyword evidence="10" id="KW-1185">Reference proteome</keyword>
<comment type="subcellular location">
    <subcellularLocation>
        <location evidence="1">Membrane</location>
    </subcellularLocation>
</comment>
<evidence type="ECO:0000256" key="6">
    <source>
        <dbReference type="SAM" id="MobiDB-lite"/>
    </source>
</evidence>
<dbReference type="Gene3D" id="1.20.1070.10">
    <property type="entry name" value="Rhodopsin 7-helix transmembrane proteins"/>
    <property type="match status" value="1"/>
</dbReference>
<sequence>MSSPRWQHTHFIRIVSPSRYCAVTSPLHYSMTITRGRSVRLIVGVWTLALLYALPQLLAHTYAHLRPASRLSACPSGERSNSRGNDRSWGGGEEGKASSRLPLLQPGCCSSARGAQQGHLHLCMGQPLLIQSYGHNIAL</sequence>
<dbReference type="GO" id="GO:0004930">
    <property type="term" value="F:G protein-coupled receptor activity"/>
    <property type="evidence" value="ECO:0007669"/>
    <property type="project" value="InterPro"/>
</dbReference>
<organism evidence="9 10">
    <name type="scientific">Portunus trituberculatus</name>
    <name type="common">Swimming crab</name>
    <name type="synonym">Neptunus trituberculatus</name>
    <dbReference type="NCBI Taxonomy" id="210409"/>
    <lineage>
        <taxon>Eukaryota</taxon>
        <taxon>Metazoa</taxon>
        <taxon>Ecdysozoa</taxon>
        <taxon>Arthropoda</taxon>
        <taxon>Crustacea</taxon>
        <taxon>Multicrustacea</taxon>
        <taxon>Malacostraca</taxon>
        <taxon>Eumalacostraca</taxon>
        <taxon>Eucarida</taxon>
        <taxon>Decapoda</taxon>
        <taxon>Pleocyemata</taxon>
        <taxon>Brachyura</taxon>
        <taxon>Eubrachyura</taxon>
        <taxon>Portunoidea</taxon>
        <taxon>Portunidae</taxon>
        <taxon>Portuninae</taxon>
        <taxon>Portunus</taxon>
    </lineage>
</organism>
<dbReference type="EMBL" id="VSRR010011971">
    <property type="protein sequence ID" value="MPC53906.1"/>
    <property type="molecule type" value="Genomic_DNA"/>
</dbReference>
<evidence type="ECO:0000256" key="3">
    <source>
        <dbReference type="ARBA" id="ARBA00022692"/>
    </source>
</evidence>
<feature type="domain" description="G-protein coupled receptors family 1 profile" evidence="8">
    <location>
        <begin position="1"/>
        <end position="74"/>
    </location>
</feature>
<evidence type="ECO:0000313" key="10">
    <source>
        <dbReference type="Proteomes" id="UP000324222"/>
    </source>
</evidence>
<dbReference type="Pfam" id="PF00001">
    <property type="entry name" value="7tm_1"/>
    <property type="match status" value="1"/>
</dbReference>
<evidence type="ECO:0000256" key="7">
    <source>
        <dbReference type="SAM" id="Phobius"/>
    </source>
</evidence>
<feature type="region of interest" description="Disordered" evidence="6">
    <location>
        <begin position="72"/>
        <end position="98"/>
    </location>
</feature>
<evidence type="ECO:0000256" key="5">
    <source>
        <dbReference type="ARBA" id="ARBA00023136"/>
    </source>
</evidence>
<keyword evidence="3 7" id="KW-0812">Transmembrane</keyword>
<proteinExistence type="inferred from homology"/>
<dbReference type="InterPro" id="IPR017452">
    <property type="entry name" value="GPCR_Rhodpsn_7TM"/>
</dbReference>
<protein>
    <recommendedName>
        <fullName evidence="8">G-protein coupled receptors family 1 profile domain-containing protein</fullName>
    </recommendedName>
</protein>
<evidence type="ECO:0000256" key="2">
    <source>
        <dbReference type="ARBA" id="ARBA00010663"/>
    </source>
</evidence>
<dbReference type="Proteomes" id="UP000324222">
    <property type="component" value="Unassembled WGS sequence"/>
</dbReference>
<dbReference type="SUPFAM" id="SSF81321">
    <property type="entry name" value="Family A G protein-coupled receptor-like"/>
    <property type="match status" value="1"/>
</dbReference>
<evidence type="ECO:0000313" key="9">
    <source>
        <dbReference type="EMBL" id="MPC53906.1"/>
    </source>
</evidence>
<evidence type="ECO:0000256" key="4">
    <source>
        <dbReference type="ARBA" id="ARBA00022989"/>
    </source>
</evidence>
<evidence type="ECO:0000256" key="1">
    <source>
        <dbReference type="ARBA" id="ARBA00004370"/>
    </source>
</evidence>
<dbReference type="OrthoDB" id="5980076at2759"/>
<dbReference type="InterPro" id="IPR000276">
    <property type="entry name" value="GPCR_Rhodpsn"/>
</dbReference>
<keyword evidence="4 7" id="KW-1133">Transmembrane helix</keyword>
<name>A0A5B7G8W0_PORTR</name>
<accession>A0A5B7G8W0</accession>
<dbReference type="PROSITE" id="PS50262">
    <property type="entry name" value="G_PROTEIN_RECEP_F1_2"/>
    <property type="match status" value="1"/>
</dbReference>
<reference evidence="9 10" key="1">
    <citation type="submission" date="2019-05" db="EMBL/GenBank/DDBJ databases">
        <title>Another draft genome of Portunus trituberculatus and its Hox gene families provides insights of decapod evolution.</title>
        <authorList>
            <person name="Jeong J.-H."/>
            <person name="Song I."/>
            <person name="Kim S."/>
            <person name="Choi T."/>
            <person name="Kim D."/>
            <person name="Ryu S."/>
            <person name="Kim W."/>
        </authorList>
    </citation>
    <scope>NUCLEOTIDE SEQUENCE [LARGE SCALE GENOMIC DNA]</scope>
    <source>
        <tissue evidence="9">Muscle</tissue>
    </source>
</reference>
<keyword evidence="5 7" id="KW-0472">Membrane</keyword>
<dbReference type="GO" id="GO:0016020">
    <property type="term" value="C:membrane"/>
    <property type="evidence" value="ECO:0007669"/>
    <property type="project" value="UniProtKB-SubCell"/>
</dbReference>
<feature type="transmembrane region" description="Helical" evidence="7">
    <location>
        <begin position="41"/>
        <end position="63"/>
    </location>
</feature>